<name>A0A9D1TUR6_9GAMM</name>
<dbReference type="InterPro" id="IPR000944">
    <property type="entry name" value="Tscrpt_reg_Rrf2"/>
</dbReference>
<dbReference type="AlphaFoldDB" id="A0A9D1TUR6"/>
<reference evidence="1" key="2">
    <citation type="submission" date="2021-04" db="EMBL/GenBank/DDBJ databases">
        <authorList>
            <person name="Gilroy R."/>
        </authorList>
    </citation>
    <scope>NUCLEOTIDE SEQUENCE</scope>
    <source>
        <strain evidence="1">CHK160-9182</strain>
    </source>
</reference>
<proteinExistence type="predicted"/>
<dbReference type="PANTHER" id="PTHR33221">
    <property type="entry name" value="WINGED HELIX-TURN-HELIX TRANSCRIPTIONAL REGULATOR, RRF2 FAMILY"/>
    <property type="match status" value="1"/>
</dbReference>
<dbReference type="Gene3D" id="1.10.10.10">
    <property type="entry name" value="Winged helix-like DNA-binding domain superfamily/Winged helix DNA-binding domain"/>
    <property type="match status" value="1"/>
</dbReference>
<reference evidence="1" key="1">
    <citation type="journal article" date="2021" name="PeerJ">
        <title>Extensive microbial diversity within the chicken gut microbiome revealed by metagenomics and culture.</title>
        <authorList>
            <person name="Gilroy R."/>
            <person name="Ravi A."/>
            <person name="Getino M."/>
            <person name="Pursley I."/>
            <person name="Horton D.L."/>
            <person name="Alikhan N.F."/>
            <person name="Baker D."/>
            <person name="Gharbi K."/>
            <person name="Hall N."/>
            <person name="Watson M."/>
            <person name="Adriaenssens E.M."/>
            <person name="Foster-Nyarko E."/>
            <person name="Jarju S."/>
            <person name="Secka A."/>
            <person name="Antonio M."/>
            <person name="Oren A."/>
            <person name="Chaudhuri R.R."/>
            <person name="La Ragione R."/>
            <person name="Hildebrand F."/>
            <person name="Pallen M.J."/>
        </authorList>
    </citation>
    <scope>NUCLEOTIDE SEQUENCE</scope>
    <source>
        <strain evidence="1">CHK160-9182</strain>
    </source>
</reference>
<evidence type="ECO:0000313" key="1">
    <source>
        <dbReference type="EMBL" id="HIW07488.1"/>
    </source>
</evidence>
<accession>A0A9D1TUR6</accession>
<dbReference type="Proteomes" id="UP000823934">
    <property type="component" value="Unassembled WGS sequence"/>
</dbReference>
<sequence>MRITRETDYALLVLTKLASKEERMSASTLAEICDLNVSLVGKVLKLLVKAELLTSTRGVYGGYQLQKAPEEITLVDVIVAIEGPMAMNACNDLENPCDKSHGCNLAPHWKIINQKICESFSKVTLLSLLGPPNELKVDIKLSKPLAKPL</sequence>
<dbReference type="InterPro" id="IPR014290">
    <property type="entry name" value="SUF_FeS_clus_asmbl_reg"/>
</dbReference>
<dbReference type="GO" id="GO:0003700">
    <property type="term" value="F:DNA-binding transcription factor activity"/>
    <property type="evidence" value="ECO:0007669"/>
    <property type="project" value="TreeGrafter"/>
</dbReference>
<organism evidence="1 2">
    <name type="scientific">Candidatus Ignatzschineria merdigallinarum</name>
    <dbReference type="NCBI Taxonomy" id="2838621"/>
    <lineage>
        <taxon>Bacteria</taxon>
        <taxon>Pseudomonadati</taxon>
        <taxon>Pseudomonadota</taxon>
        <taxon>Gammaproteobacteria</taxon>
        <taxon>Cardiobacteriales</taxon>
        <taxon>Ignatzschineriaceae</taxon>
        <taxon>Ignatzschineria</taxon>
    </lineage>
</organism>
<dbReference type="EMBL" id="DXHP01000200">
    <property type="protein sequence ID" value="HIW07488.1"/>
    <property type="molecule type" value="Genomic_DNA"/>
</dbReference>
<dbReference type="InterPro" id="IPR036390">
    <property type="entry name" value="WH_DNA-bd_sf"/>
</dbReference>
<evidence type="ECO:0000313" key="2">
    <source>
        <dbReference type="Proteomes" id="UP000823934"/>
    </source>
</evidence>
<protein>
    <submittedName>
        <fullName evidence="1">SUF system Fe-S cluster assembly regulator</fullName>
    </submittedName>
</protein>
<dbReference type="NCBIfam" id="TIGR00738">
    <property type="entry name" value="rrf2_super"/>
    <property type="match status" value="1"/>
</dbReference>
<dbReference type="SUPFAM" id="SSF46785">
    <property type="entry name" value="Winged helix' DNA-binding domain"/>
    <property type="match status" value="1"/>
</dbReference>
<dbReference type="PROSITE" id="PS51197">
    <property type="entry name" value="HTH_RRF2_2"/>
    <property type="match status" value="1"/>
</dbReference>
<dbReference type="NCBIfam" id="TIGR02944">
    <property type="entry name" value="suf_reg_Xantho"/>
    <property type="match status" value="1"/>
</dbReference>
<dbReference type="GO" id="GO:0005829">
    <property type="term" value="C:cytosol"/>
    <property type="evidence" value="ECO:0007669"/>
    <property type="project" value="TreeGrafter"/>
</dbReference>
<dbReference type="Pfam" id="PF02082">
    <property type="entry name" value="Rrf2"/>
    <property type="match status" value="1"/>
</dbReference>
<dbReference type="InterPro" id="IPR036388">
    <property type="entry name" value="WH-like_DNA-bd_sf"/>
</dbReference>
<gene>
    <name evidence="1" type="ORF">H9889_09235</name>
</gene>
<dbReference type="PANTHER" id="PTHR33221:SF2">
    <property type="entry name" value="TRANSCRIPTIONAL REGULATOR"/>
    <property type="match status" value="1"/>
</dbReference>
<comment type="caution">
    <text evidence="1">The sequence shown here is derived from an EMBL/GenBank/DDBJ whole genome shotgun (WGS) entry which is preliminary data.</text>
</comment>